<evidence type="ECO:0000256" key="2">
    <source>
        <dbReference type="ARBA" id="ARBA00007193"/>
    </source>
</evidence>
<name>A0A1I8Q523_STOCA</name>
<evidence type="ECO:0000256" key="13">
    <source>
        <dbReference type="SAM" id="Phobius"/>
    </source>
</evidence>
<dbReference type="AlphaFoldDB" id="A0A1I8Q523"/>
<evidence type="ECO:0000256" key="12">
    <source>
        <dbReference type="RuleBase" id="RU000679"/>
    </source>
</evidence>
<dbReference type="STRING" id="35570.A0A1I8Q523"/>
<dbReference type="Pfam" id="PF00858">
    <property type="entry name" value="ASC"/>
    <property type="match status" value="1"/>
</dbReference>
<comment type="subcellular location">
    <subcellularLocation>
        <location evidence="1">Membrane</location>
        <topology evidence="1">Multi-pass membrane protein</topology>
    </subcellularLocation>
</comment>
<keyword evidence="9 13" id="KW-0472">Membrane</keyword>
<evidence type="ECO:0000313" key="14">
    <source>
        <dbReference type="EnsemblMetazoa" id="SCAU013952-PA"/>
    </source>
</evidence>
<dbReference type="VEuPathDB" id="VectorBase:SCAU013952"/>
<dbReference type="OrthoDB" id="6021021at2759"/>
<evidence type="ECO:0000256" key="10">
    <source>
        <dbReference type="ARBA" id="ARBA00023201"/>
    </source>
</evidence>
<evidence type="ECO:0000256" key="6">
    <source>
        <dbReference type="ARBA" id="ARBA00022989"/>
    </source>
</evidence>
<feature type="transmembrane region" description="Helical" evidence="13">
    <location>
        <begin position="70"/>
        <end position="93"/>
    </location>
</feature>
<dbReference type="PRINTS" id="PR01078">
    <property type="entry name" value="AMINACHANNEL"/>
</dbReference>
<keyword evidence="4 12" id="KW-0894">Sodium channel</keyword>
<gene>
    <name evidence="14" type="primary">106083401</name>
</gene>
<evidence type="ECO:0000256" key="11">
    <source>
        <dbReference type="ARBA" id="ARBA00023303"/>
    </source>
</evidence>
<keyword evidence="10 12" id="KW-0739">Sodium transport</keyword>
<dbReference type="GO" id="GO:0015280">
    <property type="term" value="F:ligand-gated sodium channel activity"/>
    <property type="evidence" value="ECO:0007669"/>
    <property type="project" value="TreeGrafter"/>
</dbReference>
<evidence type="ECO:0000256" key="9">
    <source>
        <dbReference type="ARBA" id="ARBA00023136"/>
    </source>
</evidence>
<keyword evidence="6 13" id="KW-1133">Transmembrane helix</keyword>
<keyword evidence="8 12" id="KW-0406">Ion transport</keyword>
<dbReference type="Gene3D" id="1.10.287.770">
    <property type="entry name" value="YojJ-like"/>
    <property type="match status" value="1"/>
</dbReference>
<proteinExistence type="inferred from homology"/>
<evidence type="ECO:0000256" key="1">
    <source>
        <dbReference type="ARBA" id="ARBA00004141"/>
    </source>
</evidence>
<evidence type="ECO:0000256" key="8">
    <source>
        <dbReference type="ARBA" id="ARBA00023065"/>
    </source>
</evidence>
<dbReference type="Proteomes" id="UP000095300">
    <property type="component" value="Unassembled WGS sequence"/>
</dbReference>
<comment type="similarity">
    <text evidence="2 12">Belongs to the amiloride-sensitive sodium channel (TC 1.A.6) family.</text>
</comment>
<dbReference type="FunFam" id="1.10.287.770:FF:000008">
    <property type="entry name" value="pickpocket protein 28"/>
    <property type="match status" value="1"/>
</dbReference>
<dbReference type="PANTHER" id="PTHR11690:SF288">
    <property type="entry name" value="AMILORIDE-SENSITIVE NA+ CHANNEL-RELATED"/>
    <property type="match status" value="1"/>
</dbReference>
<evidence type="ECO:0000313" key="15">
    <source>
        <dbReference type="Proteomes" id="UP000095300"/>
    </source>
</evidence>
<keyword evidence="11 12" id="KW-0407">Ion channel</keyword>
<dbReference type="Gene3D" id="2.60.470.10">
    <property type="entry name" value="Acid-sensing ion channels like domains"/>
    <property type="match status" value="1"/>
</dbReference>
<organism evidence="14 15">
    <name type="scientific">Stomoxys calcitrans</name>
    <name type="common">Stable fly</name>
    <name type="synonym">Conops calcitrans</name>
    <dbReference type="NCBI Taxonomy" id="35570"/>
    <lineage>
        <taxon>Eukaryota</taxon>
        <taxon>Metazoa</taxon>
        <taxon>Ecdysozoa</taxon>
        <taxon>Arthropoda</taxon>
        <taxon>Hexapoda</taxon>
        <taxon>Insecta</taxon>
        <taxon>Pterygota</taxon>
        <taxon>Neoptera</taxon>
        <taxon>Endopterygota</taxon>
        <taxon>Diptera</taxon>
        <taxon>Brachycera</taxon>
        <taxon>Muscomorpha</taxon>
        <taxon>Muscoidea</taxon>
        <taxon>Muscidae</taxon>
        <taxon>Stomoxys</taxon>
    </lineage>
</organism>
<keyword evidence="5 12" id="KW-0812">Transmembrane</keyword>
<keyword evidence="3 12" id="KW-0813">Transport</keyword>
<evidence type="ECO:0000256" key="4">
    <source>
        <dbReference type="ARBA" id="ARBA00022461"/>
    </source>
</evidence>
<accession>A0A1I8Q523</accession>
<dbReference type="PANTHER" id="PTHR11690">
    <property type="entry name" value="AMILORIDE-SENSITIVE SODIUM CHANNEL-RELATED"/>
    <property type="match status" value="1"/>
</dbReference>
<reference evidence="14" key="1">
    <citation type="submission" date="2020-05" db="UniProtKB">
        <authorList>
            <consortium name="EnsemblMetazoa"/>
        </authorList>
    </citation>
    <scope>IDENTIFICATION</scope>
    <source>
        <strain evidence="14">USDA</strain>
    </source>
</reference>
<keyword evidence="7" id="KW-0915">Sodium</keyword>
<keyword evidence="15" id="KW-1185">Reference proteome</keyword>
<dbReference type="EnsemblMetazoa" id="SCAU013952-RA">
    <property type="protein sequence ID" value="SCAU013952-PA"/>
    <property type="gene ID" value="SCAU013952"/>
</dbReference>
<sequence>MPSILYNPQNAATKTNPGIDPKNILEKVEEKPPSKKTLAKGIKEIYGDFCSNTSIHGFQYFGQHRPRKEILFWIVIFVITIYFCTTIIVRIYVKWSETPVIVSFSEKSTPIWSVPFPRVTICPETKRAMNMSTDDTFFQLMEKLDTFLKEGQQHSENFTLADLERTLTLMHICKSGISGIVQITQSLLKDIDYTGNLNHMLPRVDKYLFTCEWFGNMVPCERLFNRVYTDEGICYTFNSLKADDLYREGVLKSKMRSISNETDDKKLPLQWSLEQGYDRGSDLHTYPARVLSSGSKAGLNVHVQSFLDEVDYTCNGPIQGFKILLHSPDDVPSVSKHFVRLAMDKEVMIAVKPKMITTSDDIAAYDPMKRRCFMSKDRQLKFYKIYSQNNCERECLTNFTYAECGCVQFSMPRFKDMPVCGEDKILCYSSAYNKLLVKQFKDGLASEDGLAHLPLDDCNCMPACTSLEYETEISEGHFDLVNTLKAFNNFDDYFRIYPGGKMSLMSIYFKENQFITSRRSELYGVTELLANFGGVFGLFMGISILSIVEMIYHFSLRLWSNMTRSAVG</sequence>
<evidence type="ECO:0000256" key="3">
    <source>
        <dbReference type="ARBA" id="ARBA00022448"/>
    </source>
</evidence>
<feature type="transmembrane region" description="Helical" evidence="13">
    <location>
        <begin position="528"/>
        <end position="552"/>
    </location>
</feature>
<dbReference type="GO" id="GO:0005886">
    <property type="term" value="C:plasma membrane"/>
    <property type="evidence" value="ECO:0007669"/>
    <property type="project" value="TreeGrafter"/>
</dbReference>
<evidence type="ECO:0008006" key="16">
    <source>
        <dbReference type="Google" id="ProtNLM"/>
    </source>
</evidence>
<evidence type="ECO:0000256" key="7">
    <source>
        <dbReference type="ARBA" id="ARBA00023053"/>
    </source>
</evidence>
<dbReference type="KEGG" id="scac:106083401"/>
<protein>
    <recommendedName>
        <fullName evidence="16">Pickpocket protein 28-like</fullName>
    </recommendedName>
</protein>
<dbReference type="InterPro" id="IPR001873">
    <property type="entry name" value="ENaC"/>
</dbReference>
<evidence type="ECO:0000256" key="5">
    <source>
        <dbReference type="ARBA" id="ARBA00022692"/>
    </source>
</evidence>